<keyword evidence="6 12" id="KW-0812">Transmembrane</keyword>
<feature type="domain" description="HAMP" evidence="14">
    <location>
        <begin position="189"/>
        <end position="241"/>
    </location>
</feature>
<evidence type="ECO:0000256" key="3">
    <source>
        <dbReference type="ARBA" id="ARBA00012438"/>
    </source>
</evidence>
<protein>
    <recommendedName>
        <fullName evidence="3">histidine kinase</fullName>
        <ecNumber evidence="3">2.7.13.3</ecNumber>
    </recommendedName>
</protein>
<dbReference type="InterPro" id="IPR003660">
    <property type="entry name" value="HAMP_dom"/>
</dbReference>
<name>A0A4P6X6Y3_HYDPS</name>
<sequence>MKLPLPATRRTLSRHLLIWTLGAQLAVWVVMVAVGWSTSLRETRKFTDGHLVAVAQLWLGTASWNQGPVSAPLPVPREDVHEYAQDVALLVWDNGRLVTDSDQLVAGLDLATLPEKGLVTVVVRDAHGEPHNWRAYVETYRADGHERRVAALLDLKKRYVLASDIAEHLASPSLILLPLVALVMWWTIRRGLRPLDQLSDEVAALDGFAGQRLDTQHRFHEFSSTVTAINTMVDGLQAQAQRERQFASDVAHELRTPLTAITLQARAAQADPSPQRLARLEQEALRAGRILTQLLDLARAQRAGQQAQAGDAVQDTALGEMAAHLISAHAQLAYESDHEMSLVQEQGEVSVQVQPMLLELALRNLIENALRHTPPGTQVEVSVWRDARGQGVSVSDDGQRAGVTAPAAQASSGLGLGLRLVERIAEELGARLERDNGVAPMTTRFSLRWPA</sequence>
<dbReference type="PROSITE" id="PS50885">
    <property type="entry name" value="HAMP"/>
    <property type="match status" value="1"/>
</dbReference>
<dbReference type="AlphaFoldDB" id="A0A4P6X6Y3"/>
<dbReference type="Pfam" id="PF02518">
    <property type="entry name" value="HATPase_c"/>
    <property type="match status" value="1"/>
</dbReference>
<evidence type="ECO:0000313" key="15">
    <source>
        <dbReference type="EMBL" id="QBM30486.1"/>
    </source>
</evidence>
<dbReference type="SMART" id="SM00388">
    <property type="entry name" value="HisKA"/>
    <property type="match status" value="1"/>
</dbReference>
<comment type="catalytic activity">
    <reaction evidence="1">
        <text>ATP + protein L-histidine = ADP + protein N-phospho-L-histidine.</text>
        <dbReference type="EC" id="2.7.13.3"/>
    </reaction>
</comment>
<keyword evidence="8" id="KW-0418">Kinase</keyword>
<dbReference type="PROSITE" id="PS50109">
    <property type="entry name" value="HIS_KIN"/>
    <property type="match status" value="1"/>
</dbReference>
<evidence type="ECO:0000256" key="2">
    <source>
        <dbReference type="ARBA" id="ARBA00004141"/>
    </source>
</evidence>
<keyword evidence="9" id="KW-0067">ATP-binding</keyword>
<dbReference type="KEGG" id="hpse:HPF_22555"/>
<dbReference type="InterPro" id="IPR036097">
    <property type="entry name" value="HisK_dim/P_sf"/>
</dbReference>
<dbReference type="Pfam" id="PF00512">
    <property type="entry name" value="HisKA"/>
    <property type="match status" value="1"/>
</dbReference>
<dbReference type="GO" id="GO:0005524">
    <property type="term" value="F:ATP binding"/>
    <property type="evidence" value="ECO:0007669"/>
    <property type="project" value="UniProtKB-KW"/>
</dbReference>
<dbReference type="InterPro" id="IPR003661">
    <property type="entry name" value="HisK_dim/P_dom"/>
</dbReference>
<accession>A0A4P6X6Y3</accession>
<evidence type="ECO:0000256" key="11">
    <source>
        <dbReference type="ARBA" id="ARBA00023012"/>
    </source>
</evidence>
<keyword evidence="11" id="KW-0902">Two-component regulatory system</keyword>
<dbReference type="InterPro" id="IPR050428">
    <property type="entry name" value="TCS_sensor_his_kinase"/>
</dbReference>
<dbReference type="SUPFAM" id="SSF47384">
    <property type="entry name" value="Homodimeric domain of signal transducing histidine kinase"/>
    <property type="match status" value="1"/>
</dbReference>
<keyword evidence="5 15" id="KW-0808">Transferase</keyword>
<dbReference type="GO" id="GO:0005886">
    <property type="term" value="C:plasma membrane"/>
    <property type="evidence" value="ECO:0007669"/>
    <property type="project" value="TreeGrafter"/>
</dbReference>
<dbReference type="Proteomes" id="UP000293912">
    <property type="component" value="Chromosome"/>
</dbReference>
<keyword evidence="16" id="KW-1185">Reference proteome</keyword>
<evidence type="ECO:0000259" key="13">
    <source>
        <dbReference type="PROSITE" id="PS50109"/>
    </source>
</evidence>
<keyword evidence="12" id="KW-0472">Membrane</keyword>
<dbReference type="InterPro" id="IPR003594">
    <property type="entry name" value="HATPase_dom"/>
</dbReference>
<dbReference type="Gene3D" id="3.30.565.10">
    <property type="entry name" value="Histidine kinase-like ATPase, C-terminal domain"/>
    <property type="match status" value="1"/>
</dbReference>
<evidence type="ECO:0000259" key="14">
    <source>
        <dbReference type="PROSITE" id="PS50885"/>
    </source>
</evidence>
<dbReference type="SMART" id="SM00387">
    <property type="entry name" value="HATPase_c"/>
    <property type="match status" value="1"/>
</dbReference>
<reference evidence="15 16" key="1">
    <citation type="submission" date="2019-03" db="EMBL/GenBank/DDBJ databases">
        <authorList>
            <person name="Sebastian G."/>
            <person name="Baumann P."/>
            <person name="Ruckert C."/>
            <person name="Kalinowski J."/>
            <person name="Nebel B."/>
            <person name="Takors R."/>
            <person name="Blombach B."/>
        </authorList>
    </citation>
    <scope>NUCLEOTIDE SEQUENCE [LARGE SCALE GENOMIC DNA]</scope>
    <source>
        <strain evidence="15 16">DSM 1084</strain>
    </source>
</reference>
<evidence type="ECO:0000256" key="12">
    <source>
        <dbReference type="SAM" id="Phobius"/>
    </source>
</evidence>
<keyword evidence="10 12" id="KW-1133">Transmembrane helix</keyword>
<keyword evidence="4" id="KW-0597">Phosphoprotein</keyword>
<dbReference type="EC" id="2.7.13.3" evidence="3"/>
<evidence type="ECO:0000313" key="16">
    <source>
        <dbReference type="Proteomes" id="UP000293912"/>
    </source>
</evidence>
<feature type="transmembrane region" description="Helical" evidence="12">
    <location>
        <begin position="165"/>
        <end position="188"/>
    </location>
</feature>
<dbReference type="GO" id="GO:0000155">
    <property type="term" value="F:phosphorelay sensor kinase activity"/>
    <property type="evidence" value="ECO:0007669"/>
    <property type="project" value="InterPro"/>
</dbReference>
<feature type="domain" description="Histidine kinase" evidence="13">
    <location>
        <begin position="249"/>
        <end position="451"/>
    </location>
</feature>
<evidence type="ECO:0000256" key="9">
    <source>
        <dbReference type="ARBA" id="ARBA00022840"/>
    </source>
</evidence>
<dbReference type="PANTHER" id="PTHR45436">
    <property type="entry name" value="SENSOR HISTIDINE KINASE YKOH"/>
    <property type="match status" value="1"/>
</dbReference>
<dbReference type="InterPro" id="IPR036890">
    <property type="entry name" value="HATPase_C_sf"/>
</dbReference>
<dbReference type="CDD" id="cd00082">
    <property type="entry name" value="HisKA"/>
    <property type="match status" value="1"/>
</dbReference>
<evidence type="ECO:0000256" key="10">
    <source>
        <dbReference type="ARBA" id="ARBA00022989"/>
    </source>
</evidence>
<organism evidence="15 16">
    <name type="scientific">Hydrogenophaga pseudoflava</name>
    <name type="common">Pseudomonas carboxydoflava</name>
    <dbReference type="NCBI Taxonomy" id="47421"/>
    <lineage>
        <taxon>Bacteria</taxon>
        <taxon>Pseudomonadati</taxon>
        <taxon>Pseudomonadota</taxon>
        <taxon>Betaproteobacteria</taxon>
        <taxon>Burkholderiales</taxon>
        <taxon>Comamonadaceae</taxon>
        <taxon>Hydrogenophaga</taxon>
    </lineage>
</organism>
<dbReference type="Gene3D" id="1.10.287.130">
    <property type="match status" value="1"/>
</dbReference>
<proteinExistence type="predicted"/>
<dbReference type="EMBL" id="CP037867">
    <property type="protein sequence ID" value="QBM30486.1"/>
    <property type="molecule type" value="Genomic_DNA"/>
</dbReference>
<evidence type="ECO:0000256" key="1">
    <source>
        <dbReference type="ARBA" id="ARBA00000085"/>
    </source>
</evidence>
<comment type="subcellular location">
    <subcellularLocation>
        <location evidence="2">Membrane</location>
        <topology evidence="2">Multi-pass membrane protein</topology>
    </subcellularLocation>
</comment>
<keyword evidence="7" id="KW-0547">Nucleotide-binding</keyword>
<evidence type="ECO:0000256" key="5">
    <source>
        <dbReference type="ARBA" id="ARBA00022679"/>
    </source>
</evidence>
<dbReference type="RefSeq" id="WP_084397502.1">
    <property type="nucleotide sequence ID" value="NZ_CP037867.1"/>
</dbReference>
<evidence type="ECO:0000256" key="7">
    <source>
        <dbReference type="ARBA" id="ARBA00022741"/>
    </source>
</evidence>
<evidence type="ECO:0000256" key="6">
    <source>
        <dbReference type="ARBA" id="ARBA00022692"/>
    </source>
</evidence>
<dbReference type="SUPFAM" id="SSF55874">
    <property type="entry name" value="ATPase domain of HSP90 chaperone/DNA topoisomerase II/histidine kinase"/>
    <property type="match status" value="1"/>
</dbReference>
<dbReference type="CDD" id="cd00075">
    <property type="entry name" value="HATPase"/>
    <property type="match status" value="1"/>
</dbReference>
<evidence type="ECO:0000256" key="8">
    <source>
        <dbReference type="ARBA" id="ARBA00022777"/>
    </source>
</evidence>
<feature type="transmembrane region" description="Helical" evidence="12">
    <location>
        <begin position="16"/>
        <end position="36"/>
    </location>
</feature>
<dbReference type="PANTHER" id="PTHR45436:SF14">
    <property type="entry name" value="SENSOR PROTEIN QSEC"/>
    <property type="match status" value="1"/>
</dbReference>
<evidence type="ECO:0000256" key="4">
    <source>
        <dbReference type="ARBA" id="ARBA00022553"/>
    </source>
</evidence>
<gene>
    <name evidence="15" type="primary">qseC9</name>
    <name evidence="15" type="ORF">HPF_22555</name>
</gene>
<dbReference type="InterPro" id="IPR005467">
    <property type="entry name" value="His_kinase_dom"/>
</dbReference>